<dbReference type="PANTHER" id="PTHR38101:SF1">
    <property type="entry name" value="UPF0307 PROTEIN YJGA"/>
    <property type="match status" value="1"/>
</dbReference>
<protein>
    <recommendedName>
        <fullName evidence="5">Dual-action ribosomal maturation protein DarP</fullName>
    </recommendedName>
    <alternativeName>
        <fullName evidence="5">Large ribosomal subunit assembly factor DarP</fullName>
    </alternativeName>
</protein>
<dbReference type="PANTHER" id="PTHR38101">
    <property type="entry name" value="UPF0307 PROTEIN YJGA"/>
    <property type="match status" value="1"/>
</dbReference>
<evidence type="ECO:0000256" key="6">
    <source>
        <dbReference type="SAM" id="MobiDB-lite"/>
    </source>
</evidence>
<dbReference type="InterPro" id="IPR023153">
    <property type="entry name" value="DarP_sf"/>
</dbReference>
<comment type="similarity">
    <text evidence="5">Belongs to the DarP family.</text>
</comment>
<comment type="subcellular location">
    <subcellularLocation>
        <location evidence="5">Cytoplasm</location>
    </subcellularLocation>
    <text evidence="5">Associates with late stage pre-50S ribosomal subunits.</text>
</comment>
<keyword evidence="3 5" id="KW-0699">rRNA-binding</keyword>
<dbReference type="HAMAP" id="MF_00765">
    <property type="entry name" value="DarP"/>
    <property type="match status" value="1"/>
</dbReference>
<dbReference type="EMBL" id="JALNMH010000012">
    <property type="protein sequence ID" value="MCK7594855.1"/>
    <property type="molecule type" value="Genomic_DNA"/>
</dbReference>
<evidence type="ECO:0000256" key="4">
    <source>
        <dbReference type="ARBA" id="ARBA00022884"/>
    </source>
</evidence>
<name>A0ABT0GLF1_9GAMM</name>
<proteinExistence type="inferred from homology"/>
<evidence type="ECO:0000256" key="5">
    <source>
        <dbReference type="HAMAP-Rule" id="MF_00765"/>
    </source>
</evidence>
<dbReference type="InterPro" id="IPR006839">
    <property type="entry name" value="DarP"/>
</dbReference>
<keyword evidence="4 5" id="KW-0694">RNA-binding</keyword>
<comment type="function">
    <text evidence="5">Member of a network of 50S ribosomal subunit biogenesis factors which assembles along the 30S-50S interface, preventing incorrect 23S rRNA structures from forming. Promotes peptidyl transferase center (PTC) maturation.</text>
</comment>
<evidence type="ECO:0000256" key="1">
    <source>
        <dbReference type="ARBA" id="ARBA00022490"/>
    </source>
</evidence>
<dbReference type="NCBIfam" id="NF003593">
    <property type="entry name" value="PRK05255.1-1"/>
    <property type="match status" value="1"/>
</dbReference>
<dbReference type="RefSeq" id="WP_248210521.1">
    <property type="nucleotide sequence ID" value="NZ_JALNMH010000012.1"/>
</dbReference>
<dbReference type="CDD" id="cd16331">
    <property type="entry name" value="YjgA-like"/>
    <property type="match status" value="1"/>
</dbReference>
<gene>
    <name evidence="5" type="primary">darP</name>
    <name evidence="7" type="ORF">M0G41_14380</name>
</gene>
<keyword evidence="8" id="KW-1185">Reference proteome</keyword>
<dbReference type="Proteomes" id="UP001431449">
    <property type="component" value="Unassembled WGS sequence"/>
</dbReference>
<dbReference type="SUPFAM" id="SSF158710">
    <property type="entry name" value="PSPTO4464-like"/>
    <property type="match status" value="1"/>
</dbReference>
<dbReference type="PIRSF" id="PIRSF016183">
    <property type="entry name" value="UCP016183"/>
    <property type="match status" value="1"/>
</dbReference>
<dbReference type="Pfam" id="PF04751">
    <property type="entry name" value="DarP"/>
    <property type="match status" value="1"/>
</dbReference>
<reference evidence="7" key="1">
    <citation type="submission" date="2022-04" db="EMBL/GenBank/DDBJ databases">
        <title>Lysobacter sp. CAU 1642 isolated from sea sand.</title>
        <authorList>
            <person name="Kim W."/>
        </authorList>
    </citation>
    <scope>NUCLEOTIDE SEQUENCE</scope>
    <source>
        <strain evidence="7">CAU 1642</strain>
    </source>
</reference>
<evidence type="ECO:0000313" key="7">
    <source>
        <dbReference type="EMBL" id="MCK7594855.1"/>
    </source>
</evidence>
<comment type="caution">
    <text evidence="7">The sequence shown here is derived from an EMBL/GenBank/DDBJ whole genome shotgun (WGS) entry which is preliminary data.</text>
</comment>
<keyword evidence="1 5" id="KW-0963">Cytoplasm</keyword>
<evidence type="ECO:0000256" key="2">
    <source>
        <dbReference type="ARBA" id="ARBA00022517"/>
    </source>
</evidence>
<sequence length="180" mass="20673">MRGRDPDSGDFLSPSRSQRKRDAEAVLGLAEQLVALPPQQLAKLPLPDPIADAVAETRRISAHIARKRQLHYLAKLMRREDDELLDQLRSQLGHDRSEARRETAQLHRIEHWRERLLKDGDAALGELADLHPDLDRHHLRQLVRAAHEEHLQNKPPKAFREIFQELKRAFEEPGAGETAD</sequence>
<evidence type="ECO:0000256" key="3">
    <source>
        <dbReference type="ARBA" id="ARBA00022730"/>
    </source>
</evidence>
<accession>A0ABT0GLF1</accession>
<evidence type="ECO:0000313" key="8">
    <source>
        <dbReference type="Proteomes" id="UP001431449"/>
    </source>
</evidence>
<dbReference type="Gene3D" id="1.10.60.30">
    <property type="entry name" value="PSPTO4464-like domains"/>
    <property type="match status" value="2"/>
</dbReference>
<feature type="region of interest" description="Disordered" evidence="6">
    <location>
        <begin position="1"/>
        <end position="23"/>
    </location>
</feature>
<organism evidence="7 8">
    <name type="scientific">Pseudomarimonas salicorniae</name>
    <dbReference type="NCBI Taxonomy" id="2933270"/>
    <lineage>
        <taxon>Bacteria</taxon>
        <taxon>Pseudomonadati</taxon>
        <taxon>Pseudomonadota</taxon>
        <taxon>Gammaproteobacteria</taxon>
        <taxon>Lysobacterales</taxon>
        <taxon>Lysobacteraceae</taxon>
        <taxon>Pseudomarimonas</taxon>
    </lineage>
</organism>
<keyword evidence="2 5" id="KW-0690">Ribosome biogenesis</keyword>